<dbReference type="RefSeq" id="WP_036765474.1">
    <property type="nucleotide sequence ID" value="NZ_AP026781.1"/>
</dbReference>
<evidence type="ECO:0000256" key="1">
    <source>
        <dbReference type="SAM" id="Phobius"/>
    </source>
</evidence>
<feature type="transmembrane region" description="Helical" evidence="1">
    <location>
        <begin position="67"/>
        <end position="84"/>
    </location>
</feature>
<dbReference type="Proteomes" id="UP000480943">
    <property type="component" value="Unassembled WGS sequence"/>
</dbReference>
<dbReference type="EMBL" id="VZUQ01000037">
    <property type="protein sequence ID" value="KAB1182799.1"/>
    <property type="molecule type" value="Genomic_DNA"/>
</dbReference>
<dbReference type="AlphaFoldDB" id="A0A1X9U6G1"/>
<organism evidence="3 5">
    <name type="scientific">Photobacterium damselae subsp. damselae</name>
    <name type="common">Listonella damsela</name>
    <dbReference type="NCBI Taxonomy" id="85581"/>
    <lineage>
        <taxon>Bacteria</taxon>
        <taxon>Pseudomonadati</taxon>
        <taxon>Pseudomonadota</taxon>
        <taxon>Gammaproteobacteria</taxon>
        <taxon>Vibrionales</taxon>
        <taxon>Vibrionaceae</taxon>
        <taxon>Photobacterium</taxon>
    </lineage>
</organism>
<keyword evidence="1" id="KW-1133">Transmembrane helix</keyword>
<comment type="caution">
    <text evidence="3">The sequence shown here is derived from an EMBL/GenBank/DDBJ whole genome shotgun (WGS) entry which is preliminary data.</text>
</comment>
<gene>
    <name evidence="2" type="ORF">F6450_05540</name>
    <name evidence="3" type="ORF">HWA77_05890</name>
</gene>
<protein>
    <submittedName>
        <fullName evidence="3">Molybdenum cofactor biosynthesis protein</fullName>
    </submittedName>
</protein>
<keyword evidence="1" id="KW-0812">Transmembrane</keyword>
<sequence length="91" mass="10034">MDVKKSWGFASIAIGMLSLIWGCISLSGMVGQEQVFADMSHFVQFSDSQLISKSMEQSLAAARHKNFIVLLTGLVMSLVGAMMVKGRFQRF</sequence>
<keyword evidence="1" id="KW-0472">Membrane</keyword>
<reference evidence="3 5" key="2">
    <citation type="submission" date="2020-06" db="EMBL/GenBank/DDBJ databases">
        <title>Photobacterium damselae subsp. damselae comparative genomics.</title>
        <authorList>
            <person name="Osorio C.R."/>
        </authorList>
    </citation>
    <scope>NUCLEOTIDE SEQUENCE [LARGE SCALE GENOMIC DNA]</scope>
    <source>
        <strain evidence="3 5">TW250/03</strain>
    </source>
</reference>
<proteinExistence type="predicted"/>
<dbReference type="Proteomes" id="UP000533429">
    <property type="component" value="Unassembled WGS sequence"/>
</dbReference>
<dbReference type="KEGG" id="pds:CAY62_17120"/>
<evidence type="ECO:0000313" key="5">
    <source>
        <dbReference type="Proteomes" id="UP000533429"/>
    </source>
</evidence>
<evidence type="ECO:0000313" key="3">
    <source>
        <dbReference type="EMBL" id="NVO99740.1"/>
    </source>
</evidence>
<evidence type="ECO:0000313" key="4">
    <source>
        <dbReference type="Proteomes" id="UP000480943"/>
    </source>
</evidence>
<accession>A0A1X9U6G1</accession>
<evidence type="ECO:0000313" key="2">
    <source>
        <dbReference type="EMBL" id="KAB1182799.1"/>
    </source>
</evidence>
<name>A0A1X9U6G1_PHODD</name>
<feature type="transmembrane region" description="Helical" evidence="1">
    <location>
        <begin position="7"/>
        <end position="30"/>
    </location>
</feature>
<dbReference type="EMBL" id="JABXOR010000371">
    <property type="protein sequence ID" value="NVO99740.1"/>
    <property type="molecule type" value="Genomic_DNA"/>
</dbReference>
<reference evidence="2 4" key="1">
    <citation type="submission" date="2019-09" db="EMBL/GenBank/DDBJ databases">
        <title>Photobacterium damselae subsp. damselae CDC-2227-81, a human clinical isolate.</title>
        <authorList>
            <person name="Osorio C.R."/>
        </authorList>
    </citation>
    <scope>NUCLEOTIDE SEQUENCE [LARGE SCALE GENOMIC DNA]</scope>
    <source>
        <strain evidence="2 4">CDC-2227-81</strain>
    </source>
</reference>